<sequence>MEQVASSLVYPDNQTTASRSDASLAKNAAPPAGATEQGANPFDDPANGAVVAATPAGGPVATTTTTAEAPTEPDTAPSAAPPKPPLYKRRWFIITSVIGTCFGIALLFIILYPVLRAIVQDVVNKTTLDITMAAITSPTNTSFQLFMQGTVAHTGIFSAVISFPTPVNNKRATLNDTTTFYITDQNAFGRFTSAMITSQNFTWQLENYDLTVQAEKFPTAHGTDNFAGNVKLEELQLPSDNPEGGIKFVTVTQLNNPSPFALDLGTVIFDLSYQNVYMGSGSGPNTHLSPGYNNITLSGVLIPQTTASNLAVVSQLFTNFLNHQSSPVLATGKSTTQSDGTVISWLSQGIESLTLTVPFQSATPINPIRSIDIGSLALTFTPETAWNPRADSNSVYASLELPFGFNISISAIQNQFNIVKNGSNVAGLSTPLGASTSSVRILGPTDTQGQINITISDGFLNATSDEHAAFSAFTYGLADHRIFMVGNSTAVASTSLGKITLDPIQVNVTTSLTGLQGLKGFTTIESVDVLGGTQQALNLGIVVSIINPSDLQLATGDLTLQLQRGGAVLGTALMPNLTLYMGNNSLTSTSDFEPNSSPQGMQTLNDFVGGTDVELSIVGFSGSTQVVSLLPAFESLNITATLPGSKSSLLSSGSLEILPTTFHQNNISQVTVNLANPFTAGLEITQITSSVTSHGLALGTIDTATNFSAAGKSTTTSPPLNLNMNFDPPTLFTLTRVLAVQAGLDPAPLDGIVALGGYSYVTATNADSTPISRRSNIYTGFNLPSFVDSAFKQLRSDVQLSSKLTIGEYTTTLNYTQLSVPIATDSSLNLMLPVLAQPIVQKIVSGSVLGIDTVVITNPQETSFGTQLNGSITNAGPCEIVASSIVNTLDISSVDATISFGNGLAVSWNGQALGSMHLDDVNVVGDIGATLSVQTTFDVADVNVLADFTKVLLNEESFQWEISGENLTGKTQPGVQVPGISLPSKVVTLKGFNGLQNGVTINSFDLPADDPSGGIHLTIQSTPSQVGIELSSIAFNTYASGIEVAPVSSLSSVTLAPQSTSSLPLAGRLIPQNTAEGLAAVSAIFNNFIQGKDSEVTVHGTSAGPTDVTWLNEGIQTLQVVTSLPNQGKLNVIRSITLQQMELLFTEATAYDPMSSSNATTAAFSLPFAFPVDITSLSQNITVGFNGQSFAELVIPDAPSTTDVQSRIIHLTFSSVPFAVFADQHSVFDNFVAATTLGDVQTLALSGAANTAASTAVGLLSLSNIEFSVDSSIAGLQGLVTKPATVANLDVNHGYSDYLLITVDTTLYNPSNLTIGAGDVSFTLQFQGETIGSADLSNMVIQPGSINYPTNVLYSPQGSSQTAAGQTMLENYLQGIDSNTAILGTTISTPIASLQLALSQIKLSPVTIPALHQNLINTATLEFPTDIVQTGVATTSFTLANPFTASINLLKVTATATFQNLTVGTIKNVDLSSNPIHAGGHSNITSPALPFNFNLDPLAIIELIAISAQEHNVDLGPLTQLFQLVIDNPNFHPPVNTSVDTSAPTCVSGNQFDFNDAILNALKDLQVDLAVVSSLKLDDYATSLSFLQKGVTAITDKTALYLIGAVAAPVAQDLVNGAVLAFTEANITNISNNGFDLALRGSMTNIGPLDSLIEFVDPVTVNWQGNDIATISLPPVCAAANTGVPNYAAQGTLVITDQTKFTSFATYLLHNPSFDWTISTSKLRVTALGTIFDNVSLTKTITLKAFNNLSGVTISNFQLPSDDPAGGITISTNSLIPSPAQLGIDLGTVTFQGYFDNTLVGPLTATDLVLPPEGQVTAHLAGRMVPQSGNGLKVIGQLFSGYLAADNITLEVIGESVQPTEASSPVTWLSDAFKTLTLSVILPGQKFDIIQSIALTDLSLTMETQQEAFAPLSGSNNTIAEYKNPFGFSLQVIQSSVNMILGAGGVSAASLNLPSSNAVGGVSTGNLAPLPISFHNVPLVSLNDAAFEAMFTEVTDKDSATFDLSGTADVTAKTSIGDVPISGIPFDVTSILQGINSFGRKAAINNVSITGSGGTNGDQYIISPLTTVINNPSNVSLSTVNVALPVYYENVMIGRAAFNPFSLVPGENSMVGEFHYEPADANDTVAESFLTSFVQSGNVLPLIVQGDSASSPFTSLNPALEGVTLQTSVTGLNAPPIITHLYTTITSSTLLTNEVQLSFDIYNPLGADLVIEFVQADGLINGEIYAHFDQAFSNFVIPPGKTVNSGTFSHVVLTQGALASLEIIPLEYLDVQSAATTRIGVNGYQIPWLHVNQMHVTTDYNFGPLSLEDLTSAAQSMSTSSLPFGSSSPPSTSKASSSLAPPVQAAASSFSGGNLTHS</sequence>
<feature type="region of interest" description="Disordered" evidence="1">
    <location>
        <begin position="2318"/>
        <end position="2340"/>
    </location>
</feature>
<dbReference type="EMBL" id="JAGFBS010000007">
    <property type="protein sequence ID" value="KAG6378104.1"/>
    <property type="molecule type" value="Genomic_DNA"/>
</dbReference>
<keyword evidence="2" id="KW-1133">Transmembrane helix</keyword>
<comment type="caution">
    <text evidence="3">The sequence shown here is derived from an EMBL/GenBank/DDBJ whole genome shotgun (WGS) entry which is preliminary data.</text>
</comment>
<dbReference type="GO" id="GO:0000329">
    <property type="term" value="C:fungal-type vacuole membrane"/>
    <property type="evidence" value="ECO:0007669"/>
    <property type="project" value="InterPro"/>
</dbReference>
<keyword evidence="2" id="KW-0812">Transmembrane</keyword>
<name>A0A8I2YU79_9AGAM</name>
<feature type="compositionally biased region" description="Low complexity" evidence="1">
    <location>
        <begin position="45"/>
        <end position="78"/>
    </location>
</feature>
<accession>A0A8I2YU79</accession>
<feature type="transmembrane region" description="Helical" evidence="2">
    <location>
        <begin position="91"/>
        <end position="115"/>
    </location>
</feature>
<keyword evidence="2" id="KW-0472">Membrane</keyword>
<feature type="region of interest" description="Disordered" evidence="1">
    <location>
        <begin position="1"/>
        <end position="82"/>
    </location>
</feature>
<evidence type="ECO:0000313" key="4">
    <source>
        <dbReference type="Proteomes" id="UP000683000"/>
    </source>
</evidence>
<feature type="compositionally biased region" description="Polar residues" evidence="1">
    <location>
        <begin position="1"/>
        <end position="21"/>
    </location>
</feature>
<reference evidence="3" key="1">
    <citation type="submission" date="2021-03" db="EMBL/GenBank/DDBJ databases">
        <title>Evolutionary innovations through gain and loss of genes in the ectomycorrhizal Boletales.</title>
        <authorList>
            <person name="Wu G."/>
            <person name="Miyauchi S."/>
            <person name="Morin E."/>
            <person name="Yang Z.-L."/>
            <person name="Xu J."/>
            <person name="Martin F.M."/>
        </authorList>
    </citation>
    <scope>NUCLEOTIDE SEQUENCE</scope>
    <source>
        <strain evidence="3">BR01</strain>
    </source>
</reference>
<dbReference type="Proteomes" id="UP000683000">
    <property type="component" value="Unassembled WGS sequence"/>
</dbReference>
<keyword evidence="4" id="KW-1185">Reference proteome</keyword>
<organism evidence="3 4">
    <name type="scientific">Boletus reticuloceps</name>
    <dbReference type="NCBI Taxonomy" id="495285"/>
    <lineage>
        <taxon>Eukaryota</taxon>
        <taxon>Fungi</taxon>
        <taxon>Dikarya</taxon>
        <taxon>Basidiomycota</taxon>
        <taxon>Agaricomycotina</taxon>
        <taxon>Agaricomycetes</taxon>
        <taxon>Agaricomycetidae</taxon>
        <taxon>Boletales</taxon>
        <taxon>Boletineae</taxon>
        <taxon>Boletaceae</taxon>
        <taxon>Boletoideae</taxon>
        <taxon>Boletus</taxon>
    </lineage>
</organism>
<dbReference type="PANTHER" id="PTHR35895">
    <property type="entry name" value="CHROMOSOME 16, WHOLE GENOME SHOTGUN SEQUENCE"/>
    <property type="match status" value="1"/>
</dbReference>
<evidence type="ECO:0000313" key="3">
    <source>
        <dbReference type="EMBL" id="KAG6378104.1"/>
    </source>
</evidence>
<evidence type="ECO:0000256" key="1">
    <source>
        <dbReference type="SAM" id="MobiDB-lite"/>
    </source>
</evidence>
<gene>
    <name evidence="3" type="ORF">JVT61DRAFT_13789</name>
</gene>
<proteinExistence type="predicted"/>
<protein>
    <submittedName>
        <fullName evidence="3">Uncharacterized protein</fullName>
    </submittedName>
</protein>
<dbReference type="OrthoDB" id="10039566at2759"/>
<dbReference type="PANTHER" id="PTHR35895:SF1">
    <property type="entry name" value="LIPID-BINDING SERUM GLYCOPROTEIN C-TERMINAL DOMAIN-CONTAINING PROTEIN"/>
    <property type="match status" value="1"/>
</dbReference>
<dbReference type="InterPro" id="IPR046368">
    <property type="entry name" value="Tag1"/>
</dbReference>
<dbReference type="InterPro" id="IPR022185">
    <property type="entry name" value="DUF3712"/>
</dbReference>
<evidence type="ECO:0000256" key="2">
    <source>
        <dbReference type="SAM" id="Phobius"/>
    </source>
</evidence>
<dbReference type="Pfam" id="PF12505">
    <property type="entry name" value="DUF3712"/>
    <property type="match status" value="6"/>
</dbReference>